<evidence type="ECO:0000256" key="2">
    <source>
        <dbReference type="ARBA" id="ARBA00022692"/>
    </source>
</evidence>
<reference evidence="6" key="1">
    <citation type="journal article" date="2012" name="Nature">
        <title>The oyster genome reveals stress adaptation and complexity of shell formation.</title>
        <authorList>
            <person name="Zhang G."/>
            <person name="Fang X."/>
            <person name="Guo X."/>
            <person name="Li L."/>
            <person name="Luo R."/>
            <person name="Xu F."/>
            <person name="Yang P."/>
            <person name="Zhang L."/>
            <person name="Wang X."/>
            <person name="Qi H."/>
            <person name="Xiong Z."/>
            <person name="Que H."/>
            <person name="Xie Y."/>
            <person name="Holland P.W."/>
            <person name="Paps J."/>
            <person name="Zhu Y."/>
            <person name="Wu F."/>
            <person name="Chen Y."/>
            <person name="Wang J."/>
            <person name="Peng C."/>
            <person name="Meng J."/>
            <person name="Yang L."/>
            <person name="Liu J."/>
            <person name="Wen B."/>
            <person name="Zhang N."/>
            <person name="Huang Z."/>
            <person name="Zhu Q."/>
            <person name="Feng Y."/>
            <person name="Mount A."/>
            <person name="Hedgecock D."/>
            <person name="Xu Z."/>
            <person name="Liu Y."/>
            <person name="Domazet-Loso T."/>
            <person name="Du Y."/>
            <person name="Sun X."/>
            <person name="Zhang S."/>
            <person name="Liu B."/>
            <person name="Cheng P."/>
            <person name="Jiang X."/>
            <person name="Li J."/>
            <person name="Fan D."/>
            <person name="Wang W."/>
            <person name="Fu W."/>
            <person name="Wang T."/>
            <person name="Wang B."/>
            <person name="Zhang J."/>
            <person name="Peng Z."/>
            <person name="Li Y."/>
            <person name="Li N."/>
            <person name="Wang J."/>
            <person name="Chen M."/>
            <person name="He Y."/>
            <person name="Tan F."/>
            <person name="Song X."/>
            <person name="Zheng Q."/>
            <person name="Huang R."/>
            <person name="Yang H."/>
            <person name="Du X."/>
            <person name="Chen L."/>
            <person name="Yang M."/>
            <person name="Gaffney P.M."/>
            <person name="Wang S."/>
            <person name="Luo L."/>
            <person name="She Z."/>
            <person name="Ming Y."/>
            <person name="Huang W."/>
            <person name="Zhang S."/>
            <person name="Huang B."/>
            <person name="Zhang Y."/>
            <person name="Qu T."/>
            <person name="Ni P."/>
            <person name="Miao G."/>
            <person name="Wang J."/>
            <person name="Wang Q."/>
            <person name="Steinberg C.E."/>
            <person name="Wang H."/>
            <person name="Li N."/>
            <person name="Qian L."/>
            <person name="Zhang G."/>
            <person name="Li Y."/>
            <person name="Yang H."/>
            <person name="Liu X."/>
            <person name="Wang J."/>
            <person name="Yin Y."/>
            <person name="Wang J."/>
        </authorList>
    </citation>
    <scope>NUCLEOTIDE SEQUENCE [LARGE SCALE GENOMIC DNA]</scope>
    <source>
        <strain evidence="6">05x7-T-G4-1.051#20</strain>
    </source>
</reference>
<keyword evidence="4" id="KW-0472">Membrane</keyword>
<keyword evidence="3" id="KW-1133">Transmembrane helix</keyword>
<gene>
    <name evidence="6" type="ORF">CGI_10015170</name>
</gene>
<name>K1R829_MAGGI</name>
<dbReference type="InParanoid" id="K1R829"/>
<dbReference type="GO" id="GO:0016020">
    <property type="term" value="C:membrane"/>
    <property type="evidence" value="ECO:0007669"/>
    <property type="project" value="UniProtKB-SubCell"/>
</dbReference>
<evidence type="ECO:0000256" key="3">
    <source>
        <dbReference type="ARBA" id="ARBA00022989"/>
    </source>
</evidence>
<dbReference type="EMBL" id="JH815759">
    <property type="protein sequence ID" value="EKC41933.1"/>
    <property type="molecule type" value="Genomic_DNA"/>
</dbReference>
<evidence type="ECO:0000259" key="5">
    <source>
        <dbReference type="PROSITE" id="PS50850"/>
    </source>
</evidence>
<dbReference type="GO" id="GO:0022857">
    <property type="term" value="F:transmembrane transporter activity"/>
    <property type="evidence" value="ECO:0007669"/>
    <property type="project" value="InterPro"/>
</dbReference>
<evidence type="ECO:0000313" key="6">
    <source>
        <dbReference type="EMBL" id="EKC41933.1"/>
    </source>
</evidence>
<dbReference type="SUPFAM" id="SSF103473">
    <property type="entry name" value="MFS general substrate transporter"/>
    <property type="match status" value="1"/>
</dbReference>
<organism evidence="6">
    <name type="scientific">Magallana gigas</name>
    <name type="common">Pacific oyster</name>
    <name type="synonym">Crassostrea gigas</name>
    <dbReference type="NCBI Taxonomy" id="29159"/>
    <lineage>
        <taxon>Eukaryota</taxon>
        <taxon>Metazoa</taxon>
        <taxon>Spiralia</taxon>
        <taxon>Lophotrochozoa</taxon>
        <taxon>Mollusca</taxon>
        <taxon>Bivalvia</taxon>
        <taxon>Autobranchia</taxon>
        <taxon>Pteriomorphia</taxon>
        <taxon>Ostreida</taxon>
        <taxon>Ostreoidea</taxon>
        <taxon>Ostreidae</taxon>
        <taxon>Magallana</taxon>
    </lineage>
</organism>
<dbReference type="PANTHER" id="PTHR24064">
    <property type="entry name" value="SOLUTE CARRIER FAMILY 22 MEMBER"/>
    <property type="match status" value="1"/>
</dbReference>
<evidence type="ECO:0000256" key="4">
    <source>
        <dbReference type="ARBA" id="ARBA00023136"/>
    </source>
</evidence>
<evidence type="ECO:0000256" key="1">
    <source>
        <dbReference type="ARBA" id="ARBA00004141"/>
    </source>
</evidence>
<protein>
    <submittedName>
        <fullName evidence="6">Solute carrier family 22 member 13</fullName>
    </submittedName>
</protein>
<dbReference type="Pfam" id="PF00083">
    <property type="entry name" value="Sugar_tr"/>
    <property type="match status" value="1"/>
</dbReference>
<accession>K1R829</accession>
<comment type="subcellular location">
    <subcellularLocation>
        <location evidence="1">Membrane</location>
        <topology evidence="1">Multi-pass membrane protein</topology>
    </subcellularLocation>
</comment>
<sequence>MGTALQAPYGDQSVRPSVRDCTEHIFSHLGSIWLILHPQGAFGMPTGYSTKKKRKITVKTACTSDNFKAEVLRNIQREKLELKKSLLGIERKKLDFDLVCDQAYLAELIQAVLMAGQIAGAVFVSPVCDRMGRKTVHLSCNLLTLIIGISAAFAPNYTTLVILKFILGVLQQVFIF</sequence>
<dbReference type="PROSITE" id="PS50850">
    <property type="entry name" value="MFS"/>
    <property type="match status" value="1"/>
</dbReference>
<dbReference type="Gene3D" id="1.20.1250.20">
    <property type="entry name" value="MFS general substrate transporter like domains"/>
    <property type="match status" value="1"/>
</dbReference>
<keyword evidence="2" id="KW-0812">Transmembrane</keyword>
<dbReference type="InterPro" id="IPR020846">
    <property type="entry name" value="MFS_dom"/>
</dbReference>
<dbReference type="InterPro" id="IPR036259">
    <property type="entry name" value="MFS_trans_sf"/>
</dbReference>
<dbReference type="InterPro" id="IPR005828">
    <property type="entry name" value="MFS_sugar_transport-like"/>
</dbReference>
<proteinExistence type="predicted"/>
<dbReference type="HOGENOM" id="CLU_1526674_0_0_1"/>
<dbReference type="AlphaFoldDB" id="K1R829"/>
<feature type="domain" description="Major facilitator superfamily (MFS) profile" evidence="5">
    <location>
        <begin position="54"/>
        <end position="176"/>
    </location>
</feature>